<organism evidence="1">
    <name type="scientific">Siphoviridae sp. ctMAv2</name>
    <dbReference type="NCBI Taxonomy" id="2826258"/>
    <lineage>
        <taxon>Viruses</taxon>
        <taxon>Duplodnaviria</taxon>
        <taxon>Heunggongvirae</taxon>
        <taxon>Uroviricota</taxon>
        <taxon>Caudoviricetes</taxon>
    </lineage>
</organism>
<protein>
    <submittedName>
        <fullName evidence="1">Uncharacterized protein</fullName>
    </submittedName>
</protein>
<dbReference type="EMBL" id="BK014727">
    <property type="protein sequence ID" value="DAD72936.1"/>
    <property type="molecule type" value="Genomic_DNA"/>
</dbReference>
<reference evidence="1" key="1">
    <citation type="journal article" date="2021" name="Proc. Natl. Acad. Sci. U.S.A.">
        <title>A Catalog of Tens of Thousands of Viruses from Human Metagenomes Reveals Hidden Associations with Chronic Diseases.</title>
        <authorList>
            <person name="Tisza M.J."/>
            <person name="Buck C.B."/>
        </authorList>
    </citation>
    <scope>NUCLEOTIDE SEQUENCE</scope>
    <source>
        <strain evidence="1">CtMAv2</strain>
    </source>
</reference>
<name>A0A8S5LSU4_9CAUD</name>
<proteinExistence type="predicted"/>
<accession>A0A8S5LSU4</accession>
<sequence>MLVAKRSHFVPLPLFQDYIVHSSNEISSRT</sequence>
<evidence type="ECO:0000313" key="1">
    <source>
        <dbReference type="EMBL" id="DAD72936.1"/>
    </source>
</evidence>